<feature type="signal peptide" evidence="1">
    <location>
        <begin position="1"/>
        <end position="25"/>
    </location>
</feature>
<proteinExistence type="predicted"/>
<keyword evidence="1" id="KW-0732">Signal</keyword>
<sequence>MHRAQAGSMKLLSALLLGLPGLALAAPVHSEMQSYANVNGRVQPVFAWCDAPDRVLAVTQPTKVAMTPQPVTLLTWPKAKTGQLQRASWQLGPNDAGAGNVYVALTPAGQMAAQTPASYVHLSNVQNVNDPAYRMTKVGPFKLGNRIYDCRYEPQATFVGTTANRTVTVWDSGKRTTYGTQNFNGTRGVLLRGDQTAYGATTRESSRVTGFQRVYLWTTPDGYTYRVEMTESGASVTVLKNGKVLRREPFLAYSVSLPAKEQP</sequence>
<evidence type="ECO:0000256" key="1">
    <source>
        <dbReference type="SAM" id="SignalP"/>
    </source>
</evidence>
<evidence type="ECO:0000313" key="3">
    <source>
        <dbReference type="Proteomes" id="UP000192582"/>
    </source>
</evidence>
<dbReference type="EMBL" id="FWWU01000004">
    <property type="protein sequence ID" value="SMB80373.1"/>
    <property type="molecule type" value="Genomic_DNA"/>
</dbReference>
<accession>A0A1W1UH54</accession>
<protein>
    <submittedName>
        <fullName evidence="2">Uncharacterized protein</fullName>
    </submittedName>
</protein>
<evidence type="ECO:0000313" key="2">
    <source>
        <dbReference type="EMBL" id="SMB80373.1"/>
    </source>
</evidence>
<name>A0A1W1UH54_9DEIO</name>
<keyword evidence="3" id="KW-1185">Reference proteome</keyword>
<gene>
    <name evidence="2" type="ORF">SAMN00790413_05512</name>
</gene>
<organism evidence="2 3">
    <name type="scientific">Deinococcus hopiensis KR-140</name>
    <dbReference type="NCBI Taxonomy" id="695939"/>
    <lineage>
        <taxon>Bacteria</taxon>
        <taxon>Thermotogati</taxon>
        <taxon>Deinococcota</taxon>
        <taxon>Deinococci</taxon>
        <taxon>Deinococcales</taxon>
        <taxon>Deinococcaceae</taxon>
        <taxon>Deinococcus</taxon>
    </lineage>
</organism>
<feature type="chain" id="PRO_5012144924" evidence="1">
    <location>
        <begin position="26"/>
        <end position="263"/>
    </location>
</feature>
<dbReference type="AlphaFoldDB" id="A0A1W1UH54"/>
<reference evidence="2 3" key="1">
    <citation type="submission" date="2017-04" db="EMBL/GenBank/DDBJ databases">
        <authorList>
            <person name="Afonso C.L."/>
            <person name="Miller P.J."/>
            <person name="Scott M.A."/>
            <person name="Spackman E."/>
            <person name="Goraichik I."/>
            <person name="Dimitrov K.M."/>
            <person name="Suarez D.L."/>
            <person name="Swayne D.E."/>
        </authorList>
    </citation>
    <scope>NUCLEOTIDE SEQUENCE [LARGE SCALE GENOMIC DNA]</scope>
    <source>
        <strain evidence="2 3">KR-140</strain>
    </source>
</reference>
<dbReference type="Proteomes" id="UP000192582">
    <property type="component" value="Unassembled WGS sequence"/>
</dbReference>
<dbReference type="STRING" id="695939.SAMN00790413_05512"/>